<evidence type="ECO:0000313" key="2">
    <source>
        <dbReference type="EMBL" id="KAK4103803.1"/>
    </source>
</evidence>
<comment type="caution">
    <text evidence="2">The sequence shown here is derived from an EMBL/GenBank/DDBJ whole genome shotgun (WGS) entry which is preliminary data.</text>
</comment>
<name>A0AAN6Q585_9PEZI</name>
<dbReference type="InterPro" id="IPR046670">
    <property type="entry name" value="DUF6540"/>
</dbReference>
<reference evidence="2" key="1">
    <citation type="journal article" date="2023" name="Mol. Phylogenet. Evol.">
        <title>Genome-scale phylogeny and comparative genomics of the fungal order Sordariales.</title>
        <authorList>
            <person name="Hensen N."/>
            <person name="Bonometti L."/>
            <person name="Westerberg I."/>
            <person name="Brannstrom I.O."/>
            <person name="Guillou S."/>
            <person name="Cros-Aarteil S."/>
            <person name="Calhoun S."/>
            <person name="Haridas S."/>
            <person name="Kuo A."/>
            <person name="Mondo S."/>
            <person name="Pangilinan J."/>
            <person name="Riley R."/>
            <person name="LaButti K."/>
            <person name="Andreopoulos B."/>
            <person name="Lipzen A."/>
            <person name="Chen C."/>
            <person name="Yan M."/>
            <person name="Daum C."/>
            <person name="Ng V."/>
            <person name="Clum A."/>
            <person name="Steindorff A."/>
            <person name="Ohm R.A."/>
            <person name="Martin F."/>
            <person name="Silar P."/>
            <person name="Natvig D.O."/>
            <person name="Lalanne C."/>
            <person name="Gautier V."/>
            <person name="Ament-Velasquez S.L."/>
            <person name="Kruys A."/>
            <person name="Hutchinson M.I."/>
            <person name="Powell A.J."/>
            <person name="Barry K."/>
            <person name="Miller A.N."/>
            <person name="Grigoriev I.V."/>
            <person name="Debuchy R."/>
            <person name="Gladieux P."/>
            <person name="Hiltunen Thoren M."/>
            <person name="Johannesson H."/>
        </authorList>
    </citation>
    <scope>NUCLEOTIDE SEQUENCE</scope>
    <source>
        <strain evidence="2">CBS 757.83</strain>
    </source>
</reference>
<feature type="region of interest" description="Disordered" evidence="1">
    <location>
        <begin position="108"/>
        <end position="131"/>
    </location>
</feature>
<proteinExistence type="predicted"/>
<keyword evidence="3" id="KW-1185">Reference proteome</keyword>
<dbReference type="Proteomes" id="UP001305647">
    <property type="component" value="Unassembled WGS sequence"/>
</dbReference>
<reference evidence="2" key="2">
    <citation type="submission" date="2023-05" db="EMBL/GenBank/DDBJ databases">
        <authorList>
            <consortium name="Lawrence Berkeley National Laboratory"/>
            <person name="Steindorff A."/>
            <person name="Hensen N."/>
            <person name="Bonometti L."/>
            <person name="Westerberg I."/>
            <person name="Brannstrom I.O."/>
            <person name="Guillou S."/>
            <person name="Cros-Aarteil S."/>
            <person name="Calhoun S."/>
            <person name="Haridas S."/>
            <person name="Kuo A."/>
            <person name="Mondo S."/>
            <person name="Pangilinan J."/>
            <person name="Riley R."/>
            <person name="Labutti K."/>
            <person name="Andreopoulos B."/>
            <person name="Lipzen A."/>
            <person name="Chen C."/>
            <person name="Yanf M."/>
            <person name="Daum C."/>
            <person name="Ng V."/>
            <person name="Clum A."/>
            <person name="Ohm R."/>
            <person name="Martin F."/>
            <person name="Silar P."/>
            <person name="Natvig D."/>
            <person name="Lalanne C."/>
            <person name="Gautier V."/>
            <person name="Ament-Velasquez S.L."/>
            <person name="Kruys A."/>
            <person name="Hutchinson M.I."/>
            <person name="Powell A.J."/>
            <person name="Barry K."/>
            <person name="Miller A.N."/>
            <person name="Grigoriev I.V."/>
            <person name="Debuchy R."/>
            <person name="Gladieux P."/>
            <person name="Thoren M.H."/>
            <person name="Johannesson H."/>
        </authorList>
    </citation>
    <scope>NUCLEOTIDE SEQUENCE</scope>
    <source>
        <strain evidence="2">CBS 757.83</strain>
    </source>
</reference>
<dbReference type="AlphaFoldDB" id="A0AAN6Q585"/>
<accession>A0AAN6Q585</accession>
<evidence type="ECO:0000313" key="3">
    <source>
        <dbReference type="Proteomes" id="UP001305647"/>
    </source>
</evidence>
<dbReference type="EMBL" id="MU863628">
    <property type="protein sequence ID" value="KAK4103803.1"/>
    <property type="molecule type" value="Genomic_DNA"/>
</dbReference>
<dbReference type="Pfam" id="PF20174">
    <property type="entry name" value="DUF6540"/>
    <property type="match status" value="1"/>
</dbReference>
<sequence>MSNMEDTSTLTNRTIRNGREFTTRYLCVAAEHQAPGEPKNWSLFSHALPTRSPTNSAPGQVWQVTGDAELMHHDHAAGVDQLSAPDFAWHRVLRADLGEDEYARVDEVARAESPPRAANRAAVREHCQGGS</sequence>
<feature type="compositionally biased region" description="Basic and acidic residues" evidence="1">
    <location>
        <begin position="122"/>
        <end position="131"/>
    </location>
</feature>
<organism evidence="2 3">
    <name type="scientific">Parathielavia hyrcaniae</name>
    <dbReference type="NCBI Taxonomy" id="113614"/>
    <lineage>
        <taxon>Eukaryota</taxon>
        <taxon>Fungi</taxon>
        <taxon>Dikarya</taxon>
        <taxon>Ascomycota</taxon>
        <taxon>Pezizomycotina</taxon>
        <taxon>Sordariomycetes</taxon>
        <taxon>Sordariomycetidae</taxon>
        <taxon>Sordariales</taxon>
        <taxon>Chaetomiaceae</taxon>
        <taxon>Parathielavia</taxon>
    </lineage>
</organism>
<evidence type="ECO:0000256" key="1">
    <source>
        <dbReference type="SAM" id="MobiDB-lite"/>
    </source>
</evidence>
<protein>
    <submittedName>
        <fullName evidence="2">Uncharacterized protein</fullName>
    </submittedName>
</protein>
<gene>
    <name evidence="2" type="ORF">N658DRAFT_494316</name>
</gene>